<evidence type="ECO:0000313" key="3">
    <source>
        <dbReference type="EMBL" id="MDP0398300.1"/>
    </source>
</evidence>
<evidence type="ECO:0000313" key="4">
    <source>
        <dbReference type="Proteomes" id="UP001178281"/>
    </source>
</evidence>
<dbReference type="Proteomes" id="UP001178281">
    <property type="component" value="Unassembled WGS sequence"/>
</dbReference>
<keyword evidence="2" id="KW-1133">Transmembrane helix</keyword>
<feature type="compositionally biased region" description="Low complexity" evidence="1">
    <location>
        <begin position="40"/>
        <end position="51"/>
    </location>
</feature>
<comment type="caution">
    <text evidence="3">The sequence shown here is derived from an EMBL/GenBank/DDBJ whole genome shotgun (WGS) entry which is preliminary data.</text>
</comment>
<keyword evidence="2" id="KW-0812">Transmembrane</keyword>
<proteinExistence type="predicted"/>
<feature type="compositionally biased region" description="Gly residues" evidence="1">
    <location>
        <begin position="117"/>
        <end position="126"/>
    </location>
</feature>
<dbReference type="EMBL" id="JAUTIX010000003">
    <property type="protein sequence ID" value="MDP0398300.1"/>
    <property type="molecule type" value="Genomic_DNA"/>
</dbReference>
<feature type="transmembrane region" description="Helical" evidence="2">
    <location>
        <begin position="148"/>
        <end position="171"/>
    </location>
</feature>
<feature type="compositionally biased region" description="Pro residues" evidence="1">
    <location>
        <begin position="93"/>
        <end position="116"/>
    </location>
</feature>
<protein>
    <submittedName>
        <fullName evidence="3">LmeA family phospholipid-binding protein</fullName>
    </submittedName>
</protein>
<evidence type="ECO:0000256" key="1">
    <source>
        <dbReference type="SAM" id="MobiDB-lite"/>
    </source>
</evidence>
<accession>A0AA90S835</accession>
<sequence>MDTNPNNPQGPQPQNPENSGPIQPGQQPAPTGWERPQQPPQQSNPQQPAPQRLGTPPDPAQQTGRHSQPEPGTDATVPLPTSPQQTTPMNAATPPPAQRGPVGPGPGPVGPGPGGPGGPTGPGGPAGPVNVGPSQPPAQRSQTSKSKIIGLSAAGLVAVLVILLVGSELYFRNSVQNCLGENIKNGTKANDVSVSLSKKPMILQATGKLPSIDIQATGLNATEGLNAHILLKGVEPSGDNRVDDATIQGTFTADGIKNKVSQTGVLSNPTVNLNTSANQIEITGTAIIVPITINLKPTLQDNKVVLTASKASVMGVGVPDDLAQQLITAIADIPTPQGLTASDLKMTDQGVSVTYTGKNVLPKDIESSGDTGAVSCSVI</sequence>
<feature type="compositionally biased region" description="Low complexity" evidence="1">
    <location>
        <begin position="83"/>
        <end position="92"/>
    </location>
</feature>
<dbReference type="AlphaFoldDB" id="A0AA90S835"/>
<reference evidence="3" key="1">
    <citation type="submission" date="2023-08" db="EMBL/GenBank/DDBJ databases">
        <title>The draft genome of Tsukamurella strandjordii strain 050030.</title>
        <authorList>
            <person name="Zhao F."/>
            <person name="Feng Y."/>
            <person name="Zong Z."/>
        </authorList>
    </citation>
    <scope>NUCLEOTIDE SEQUENCE</scope>
    <source>
        <strain evidence="3">050030</strain>
    </source>
</reference>
<feature type="region of interest" description="Disordered" evidence="1">
    <location>
        <begin position="1"/>
        <end position="144"/>
    </location>
</feature>
<dbReference type="RefSeq" id="WP_305111216.1">
    <property type="nucleotide sequence ID" value="NZ_JAUTIX010000003.1"/>
</dbReference>
<keyword evidence="2" id="KW-0472">Membrane</keyword>
<dbReference type="InterPro" id="IPR021373">
    <property type="entry name" value="DUF2993"/>
</dbReference>
<keyword evidence="4" id="KW-1185">Reference proteome</keyword>
<name>A0AA90S835_9ACTN</name>
<evidence type="ECO:0000256" key="2">
    <source>
        <dbReference type="SAM" id="Phobius"/>
    </source>
</evidence>
<gene>
    <name evidence="3" type="ORF">Q7X28_10220</name>
</gene>
<feature type="compositionally biased region" description="Polar residues" evidence="1">
    <location>
        <begin position="20"/>
        <end position="29"/>
    </location>
</feature>
<organism evidence="3 4">
    <name type="scientific">Tsukamurella strandjordii</name>
    <dbReference type="NCBI Taxonomy" id="147577"/>
    <lineage>
        <taxon>Bacteria</taxon>
        <taxon>Bacillati</taxon>
        <taxon>Actinomycetota</taxon>
        <taxon>Actinomycetes</taxon>
        <taxon>Mycobacteriales</taxon>
        <taxon>Tsukamurellaceae</taxon>
        <taxon>Tsukamurella</taxon>
    </lineage>
</organism>
<dbReference type="Pfam" id="PF11209">
    <property type="entry name" value="LmeA"/>
    <property type="match status" value="1"/>
</dbReference>